<dbReference type="CTD" id="20314990"/>
<accession>A0A075A0R9</accession>
<dbReference type="RefSeq" id="XP_009162938.1">
    <property type="nucleotide sequence ID" value="XM_009164674.1"/>
</dbReference>
<dbReference type="Proteomes" id="UP000054324">
    <property type="component" value="Unassembled WGS sequence"/>
</dbReference>
<reference evidence="1 2" key="1">
    <citation type="submission" date="2013-11" db="EMBL/GenBank/DDBJ databases">
        <title>Opisthorchis viverrini - life in the bile duct.</title>
        <authorList>
            <person name="Young N.D."/>
            <person name="Nagarajan N."/>
            <person name="Lin S.J."/>
            <person name="Korhonen P.K."/>
            <person name="Jex A.R."/>
            <person name="Hall R.S."/>
            <person name="Safavi-Hemami H."/>
            <person name="Kaewkong W."/>
            <person name="Bertrand D."/>
            <person name="Gao S."/>
            <person name="Seet Q."/>
            <person name="Wongkham S."/>
            <person name="Teh B.T."/>
            <person name="Wongkham C."/>
            <person name="Intapan P.M."/>
            <person name="Maleewong W."/>
            <person name="Yang X."/>
            <person name="Hu M."/>
            <person name="Wang Z."/>
            <person name="Hofmann A."/>
            <person name="Sternberg P.W."/>
            <person name="Tan P."/>
            <person name="Wang J."/>
            <person name="Gasser R.B."/>
        </authorList>
    </citation>
    <scope>NUCLEOTIDE SEQUENCE [LARGE SCALE GENOMIC DNA]</scope>
</reference>
<evidence type="ECO:0000313" key="2">
    <source>
        <dbReference type="Proteomes" id="UP000054324"/>
    </source>
</evidence>
<dbReference type="EMBL" id="KL596626">
    <property type="protein sequence ID" value="KER33303.1"/>
    <property type="molecule type" value="Genomic_DNA"/>
</dbReference>
<protein>
    <submittedName>
        <fullName evidence="1">Uncharacterized protein</fullName>
    </submittedName>
</protein>
<proteinExistence type="predicted"/>
<keyword evidence="2" id="KW-1185">Reference proteome</keyword>
<organism evidence="1 2">
    <name type="scientific">Opisthorchis viverrini</name>
    <name type="common">Southeast Asian liver fluke</name>
    <dbReference type="NCBI Taxonomy" id="6198"/>
    <lineage>
        <taxon>Eukaryota</taxon>
        <taxon>Metazoa</taxon>
        <taxon>Spiralia</taxon>
        <taxon>Lophotrochozoa</taxon>
        <taxon>Platyhelminthes</taxon>
        <taxon>Trematoda</taxon>
        <taxon>Digenea</taxon>
        <taxon>Opisthorchiida</taxon>
        <taxon>Opisthorchiata</taxon>
        <taxon>Opisthorchiidae</taxon>
        <taxon>Opisthorchis</taxon>
    </lineage>
</organism>
<sequence>MRMLSLTSETTGDARLALSRALPIFRKITITRWPKWLEREFTHQQVRGSNPTSASRFLLSRLGQPGSIPALVRPSVAWQSGTERVLHLNDNFLFNHQILVLLICVCS</sequence>
<gene>
    <name evidence="1" type="ORF">T265_00802</name>
</gene>
<name>A0A075A0R9_OPIVI</name>
<dbReference type="KEGG" id="ovi:T265_00802"/>
<dbReference type="AlphaFoldDB" id="A0A075A0R9"/>
<dbReference type="GeneID" id="20314990"/>
<dbReference type="OrthoDB" id="424465at2759"/>
<evidence type="ECO:0000313" key="1">
    <source>
        <dbReference type="EMBL" id="KER33303.1"/>
    </source>
</evidence>